<name>A0A559SR49_9HYPH</name>
<organism evidence="1 2">
    <name type="scientific">Rhizobium mongolense USDA 1844</name>
    <dbReference type="NCBI Taxonomy" id="1079460"/>
    <lineage>
        <taxon>Bacteria</taxon>
        <taxon>Pseudomonadati</taxon>
        <taxon>Pseudomonadota</taxon>
        <taxon>Alphaproteobacteria</taxon>
        <taxon>Hyphomicrobiales</taxon>
        <taxon>Rhizobiaceae</taxon>
        <taxon>Rhizobium/Agrobacterium group</taxon>
        <taxon>Rhizobium</taxon>
    </lineage>
</organism>
<evidence type="ECO:0000313" key="2">
    <source>
        <dbReference type="Proteomes" id="UP000319824"/>
    </source>
</evidence>
<dbReference type="AlphaFoldDB" id="A0A559SR49"/>
<evidence type="ECO:0000313" key="1">
    <source>
        <dbReference type="EMBL" id="TVZ64842.1"/>
    </source>
</evidence>
<dbReference type="EMBL" id="VISO01000003">
    <property type="protein sequence ID" value="TVZ64842.1"/>
    <property type="molecule type" value="Genomic_DNA"/>
</dbReference>
<dbReference type="Proteomes" id="UP000319824">
    <property type="component" value="Unassembled WGS sequence"/>
</dbReference>
<reference evidence="1 2" key="1">
    <citation type="submission" date="2019-06" db="EMBL/GenBank/DDBJ databases">
        <title>Pac Bio to generate improved reference genome sequences for organisms with transposon mutant libraries (support for FEBA project).</title>
        <authorList>
            <person name="Blow M."/>
        </authorList>
    </citation>
    <scope>NUCLEOTIDE SEQUENCE [LARGE SCALE GENOMIC DNA]</scope>
    <source>
        <strain evidence="1 2">USDA 1844</strain>
    </source>
</reference>
<sequence length="53" mass="5992">MRGFDVLGCHVRDVGVECSNHSTPTSRFPRISLVPGEYLRRTLRAAIHLRQDA</sequence>
<comment type="caution">
    <text evidence="1">The sequence shown here is derived from an EMBL/GenBank/DDBJ whole genome shotgun (WGS) entry which is preliminary data.</text>
</comment>
<gene>
    <name evidence="1" type="ORF">BCL32_5112</name>
</gene>
<protein>
    <submittedName>
        <fullName evidence="1">Uncharacterized protein</fullName>
    </submittedName>
</protein>
<proteinExistence type="predicted"/>
<accession>A0A559SR49</accession>